<dbReference type="InterPro" id="IPR035892">
    <property type="entry name" value="C2_domain_sf"/>
</dbReference>
<keyword evidence="6" id="KW-0256">Endoplasmic reticulum</keyword>
<keyword evidence="3" id="KW-0597">Phosphoprotein</keyword>
<feature type="region of interest" description="Disordered" evidence="11">
    <location>
        <begin position="1"/>
        <end position="62"/>
    </location>
</feature>
<dbReference type="InterPro" id="IPR057349">
    <property type="entry name" value="C2_Mug190_3rd"/>
</dbReference>
<dbReference type="OrthoDB" id="419768at2759"/>
<feature type="transmembrane region" description="Helical" evidence="12">
    <location>
        <begin position="129"/>
        <end position="147"/>
    </location>
</feature>
<dbReference type="Pfam" id="PF25331">
    <property type="entry name" value="C2_Mug190_3rd"/>
    <property type="match status" value="1"/>
</dbReference>
<dbReference type="GO" id="GO:0005789">
    <property type="term" value="C:endoplasmic reticulum membrane"/>
    <property type="evidence" value="ECO:0007669"/>
    <property type="project" value="UniProtKB-SubCell"/>
</dbReference>
<evidence type="ECO:0000256" key="12">
    <source>
        <dbReference type="SAM" id="Phobius"/>
    </source>
</evidence>
<feature type="domain" description="SMP-LTD" evidence="14">
    <location>
        <begin position="196"/>
        <end position="415"/>
    </location>
</feature>
<keyword evidence="7 12" id="KW-1133">Transmembrane helix</keyword>
<proteinExistence type="predicted"/>
<dbReference type="PROSITE" id="PS51847">
    <property type="entry name" value="SMP"/>
    <property type="match status" value="1"/>
</dbReference>
<evidence type="ECO:0000256" key="5">
    <source>
        <dbReference type="ARBA" id="ARBA00022737"/>
    </source>
</evidence>
<evidence type="ECO:0000256" key="4">
    <source>
        <dbReference type="ARBA" id="ARBA00022692"/>
    </source>
</evidence>
<dbReference type="PANTHER" id="PTHR47348:SF3">
    <property type="entry name" value="MEIOTICALLY UP-REGULATED GENE 190 PROTEIN"/>
    <property type="match status" value="1"/>
</dbReference>
<dbReference type="InterPro" id="IPR031468">
    <property type="entry name" value="SMP_LBD"/>
</dbReference>
<evidence type="ECO:0000256" key="10">
    <source>
        <dbReference type="ARBA" id="ARBA00023136"/>
    </source>
</evidence>
<evidence type="ECO:0000259" key="13">
    <source>
        <dbReference type="PROSITE" id="PS50004"/>
    </source>
</evidence>
<feature type="domain" description="C2" evidence="13">
    <location>
        <begin position="598"/>
        <end position="745"/>
    </location>
</feature>
<name>G7E1R7_MIXOS</name>
<organism evidence="15 16">
    <name type="scientific">Mixia osmundae (strain CBS 9802 / IAM 14324 / JCM 22182 / KY 12970)</name>
    <dbReference type="NCBI Taxonomy" id="764103"/>
    <lineage>
        <taxon>Eukaryota</taxon>
        <taxon>Fungi</taxon>
        <taxon>Dikarya</taxon>
        <taxon>Basidiomycota</taxon>
        <taxon>Pucciniomycotina</taxon>
        <taxon>Mixiomycetes</taxon>
        <taxon>Mixiales</taxon>
        <taxon>Mixiaceae</taxon>
        <taxon>Mixia</taxon>
    </lineage>
</organism>
<keyword evidence="8" id="KW-0445">Lipid transport</keyword>
<feature type="compositionally biased region" description="Basic and acidic residues" evidence="11">
    <location>
        <begin position="1"/>
        <end position="16"/>
    </location>
</feature>
<dbReference type="CDD" id="cd21676">
    <property type="entry name" value="SMP_Mug190"/>
    <property type="match status" value="1"/>
</dbReference>
<evidence type="ECO:0000259" key="14">
    <source>
        <dbReference type="PROSITE" id="PS51847"/>
    </source>
</evidence>
<dbReference type="InterPro" id="IPR000008">
    <property type="entry name" value="C2_dom"/>
</dbReference>
<dbReference type="SMART" id="SM00239">
    <property type="entry name" value="C2"/>
    <property type="match status" value="2"/>
</dbReference>
<evidence type="ECO:0000256" key="8">
    <source>
        <dbReference type="ARBA" id="ARBA00023055"/>
    </source>
</evidence>
<dbReference type="Pfam" id="PF00168">
    <property type="entry name" value="C2"/>
    <property type="match status" value="2"/>
</dbReference>
<sequence length="1081" mass="120840">MSDESKAEEPYGDHKKVAQAQPKQRLVDDAKDREDRVRRDDGSKSDSRRTKGPHKVFDPVTQEDVTVEDASRSDLRLQERYITEQGPVAHSADLKSLFTALPDKSRTNLLYYEHPPADWDRLLLKIRNFLLRYVSVLALATVIYTHFASSRIATTLFLGFVGASGFVAFTRITSSYHDTVWSTEKVRGKAAQESKVPESTEWLNNLVSGVWPIIDPVIFESMSDVLEDILQANVPGIINSVKLVEMSQGTTPIRILSMKPLPDKDLEEITSRQHREDQDEDAQVGAFSNLEVVFCYRAIHDDSSLEAKLRNIRIALQFFVGAKKLVSIPLPIWIEVLGIVGRMRIRIQTVSQAPFVRNVTITLMGLPRVEISAIPMSTYLPNVMNLPLISHYVASCIDAAMGQYVAPKSLTLDIGEMITGDGIKKKLETFGVLIVNINWAKDLPKSDTFGSSDSYVAVEYSKIAKPIYSTRICADDTQPVWHEVAVIPISSAAVKAAERIKLTCYDSDRFSPDDPLGTITINLDYLMRHRGKVQHHEDKLNTPDGKPSNDCGTLCFDVGYYGLRPLDFGRQGTGQDPRIPQELIEKEQALQEEQAETLKKPPILRTPPDPEYLAGLLSVTVVSIVGLHHKASVGRETRRSMKPYEKGTQDEETESQDPAADGASAPSAYCKIAINDELVYKTRNKPYASHPVFNAGCERFIPSWKEGLVQIAVRDSKDREADALLGVVVIRLRDAFENASCSQKFYPIEGGTGSGRMCVGLLFRSVDVKLPRTFAGWNVGTVRLLSDLKVVEPSEGYSLRDFSDVALRLTTASSRKAISKRKSTSSEDAISWSTAVEDPPYRLPIKRRNATALAIEFRKRGSSLRLRSFAIATLWLHQLEDNTETVVRLPIWKTTHIKRVMSSIIEGEKSNVQVEQIAILTFRVSFKSGLGDVHHFSKSAEDVDMMEAWEAAVSEGLRKRKGDFYDHGQNQQPDVSIQSHDKVAKIDDTTVSDRAMGQLPSANGYEDESAGENDSEEEEVSDHGEDETDVQKQRKTQHEGKYKHKVIRSADWMAQSVKTSSHQLKHAFSLHAKEPDVETEI</sequence>
<evidence type="ECO:0000256" key="6">
    <source>
        <dbReference type="ARBA" id="ARBA00022824"/>
    </source>
</evidence>
<comment type="caution">
    <text evidence="15">The sequence shown here is derived from an EMBL/GenBank/DDBJ whole genome shotgun (WGS) entry which is preliminary data.</text>
</comment>
<dbReference type="AlphaFoldDB" id="G7E1R7"/>
<evidence type="ECO:0000256" key="3">
    <source>
        <dbReference type="ARBA" id="ARBA00022553"/>
    </source>
</evidence>
<evidence type="ECO:0000256" key="1">
    <source>
        <dbReference type="ARBA" id="ARBA00004586"/>
    </source>
</evidence>
<evidence type="ECO:0000256" key="7">
    <source>
        <dbReference type="ARBA" id="ARBA00022989"/>
    </source>
</evidence>
<feature type="compositionally biased region" description="Polar residues" evidence="11">
    <location>
        <begin position="968"/>
        <end position="978"/>
    </location>
</feature>
<gene>
    <name evidence="15" type="primary">Mo03448</name>
    <name evidence="15" type="ORF">E5Q_03448</name>
</gene>
<feature type="region of interest" description="Disordered" evidence="11">
    <location>
        <begin position="634"/>
        <end position="664"/>
    </location>
</feature>
<keyword evidence="2" id="KW-0813">Transport</keyword>
<feature type="compositionally biased region" description="Basic and acidic residues" evidence="11">
    <location>
        <begin position="1029"/>
        <end position="1040"/>
    </location>
</feature>
<keyword evidence="9" id="KW-0446">Lipid-binding</keyword>
<keyword evidence="4 12" id="KW-0812">Transmembrane</keyword>
<dbReference type="EMBL" id="BABT02000106">
    <property type="protein sequence ID" value="GAA96777.1"/>
    <property type="molecule type" value="Genomic_DNA"/>
</dbReference>
<dbReference type="CDD" id="cd04052">
    <property type="entry name" value="C2B_Tricalbin-like"/>
    <property type="match status" value="1"/>
</dbReference>
<feature type="compositionally biased region" description="Basic and acidic residues" evidence="11">
    <location>
        <begin position="979"/>
        <end position="988"/>
    </location>
</feature>
<reference evidence="15 16" key="2">
    <citation type="journal article" date="2012" name="Open Biol.">
        <title>Characteristics of nucleosomes and linker DNA regions on the genome of the basidiomycete Mixia osmundae revealed by mono- and dinucleosome mapping.</title>
        <authorList>
            <person name="Nishida H."/>
            <person name="Kondo S."/>
            <person name="Matsumoto T."/>
            <person name="Suzuki Y."/>
            <person name="Yoshikawa H."/>
            <person name="Taylor T.D."/>
            <person name="Sugiyama J."/>
        </authorList>
    </citation>
    <scope>NUCLEOTIDE SEQUENCE [LARGE SCALE GENOMIC DNA]</scope>
    <source>
        <strain evidence="16">CBS 9802 / IAM 14324 / JCM 22182 / KY 12970</strain>
    </source>
</reference>
<accession>G7E1R7</accession>
<evidence type="ECO:0000256" key="2">
    <source>
        <dbReference type="ARBA" id="ARBA00022448"/>
    </source>
</evidence>
<keyword evidence="16" id="KW-1185">Reference proteome</keyword>
<reference evidence="15 16" key="1">
    <citation type="journal article" date="2011" name="J. Gen. Appl. Microbiol.">
        <title>Draft genome sequencing of the enigmatic basidiomycete Mixia osmundae.</title>
        <authorList>
            <person name="Nishida H."/>
            <person name="Nagatsuka Y."/>
            <person name="Sugiyama J."/>
        </authorList>
    </citation>
    <scope>NUCLEOTIDE SEQUENCE [LARGE SCALE GENOMIC DNA]</scope>
    <source>
        <strain evidence="16">CBS 9802 / IAM 14324 / JCM 22182 / KY 12970</strain>
    </source>
</reference>
<dbReference type="InParanoid" id="G7E1R7"/>
<keyword evidence="5" id="KW-0677">Repeat</keyword>
<protein>
    <recommendedName>
        <fullName evidence="17">C2 domain-containing protein</fullName>
    </recommendedName>
</protein>
<dbReference type="Pfam" id="PF25669">
    <property type="entry name" value="SMP_MUG190-like"/>
    <property type="match status" value="1"/>
</dbReference>
<evidence type="ECO:0000256" key="9">
    <source>
        <dbReference type="ARBA" id="ARBA00023121"/>
    </source>
</evidence>
<dbReference type="GO" id="GO:0061817">
    <property type="term" value="P:endoplasmic reticulum-plasma membrane tethering"/>
    <property type="evidence" value="ECO:0007669"/>
    <property type="project" value="InterPro"/>
</dbReference>
<feature type="compositionally biased region" description="Basic and acidic residues" evidence="11">
    <location>
        <begin position="25"/>
        <end position="49"/>
    </location>
</feature>
<feature type="domain" description="C2" evidence="13">
    <location>
        <begin position="413"/>
        <end position="536"/>
    </location>
</feature>
<dbReference type="InterPro" id="IPR037765">
    <property type="entry name" value="C2B_Tricalbin"/>
</dbReference>
<dbReference type="GO" id="GO:0006869">
    <property type="term" value="P:lipid transport"/>
    <property type="evidence" value="ECO:0007669"/>
    <property type="project" value="UniProtKB-KW"/>
</dbReference>
<dbReference type="PANTHER" id="PTHR47348">
    <property type="entry name" value="MEIOTICALLY UP-REGULATED GENE 190 PROTEIN"/>
    <property type="match status" value="1"/>
</dbReference>
<dbReference type="STRING" id="764103.G7E1R7"/>
<dbReference type="Gene3D" id="2.60.40.150">
    <property type="entry name" value="C2 domain"/>
    <property type="match status" value="2"/>
</dbReference>
<dbReference type="Proteomes" id="UP000009131">
    <property type="component" value="Unassembled WGS sequence"/>
</dbReference>
<comment type="subcellular location">
    <subcellularLocation>
        <location evidence="1">Endoplasmic reticulum membrane</location>
    </subcellularLocation>
</comment>
<keyword evidence="10 12" id="KW-0472">Membrane</keyword>
<feature type="compositionally biased region" description="Acidic residues" evidence="11">
    <location>
        <begin position="1005"/>
        <end position="1028"/>
    </location>
</feature>
<evidence type="ECO:0008006" key="17">
    <source>
        <dbReference type="Google" id="ProtNLM"/>
    </source>
</evidence>
<feature type="region of interest" description="Disordered" evidence="11">
    <location>
        <begin position="962"/>
        <end position="1046"/>
    </location>
</feature>
<dbReference type="SUPFAM" id="SSF49562">
    <property type="entry name" value="C2 domain (Calcium/lipid-binding domain, CaLB)"/>
    <property type="match status" value="2"/>
</dbReference>
<evidence type="ECO:0000256" key="11">
    <source>
        <dbReference type="SAM" id="MobiDB-lite"/>
    </source>
</evidence>
<evidence type="ECO:0000313" key="15">
    <source>
        <dbReference type="EMBL" id="GAA96777.1"/>
    </source>
</evidence>
<dbReference type="HOGENOM" id="CLU_002125_1_0_1"/>
<dbReference type="GO" id="GO:0008289">
    <property type="term" value="F:lipid binding"/>
    <property type="evidence" value="ECO:0007669"/>
    <property type="project" value="UniProtKB-KW"/>
</dbReference>
<dbReference type="RefSeq" id="XP_014565287.1">
    <property type="nucleotide sequence ID" value="XM_014709801.1"/>
</dbReference>
<dbReference type="eggNOG" id="KOG1012">
    <property type="taxonomic scope" value="Eukaryota"/>
</dbReference>
<evidence type="ECO:0000313" key="16">
    <source>
        <dbReference type="Proteomes" id="UP000009131"/>
    </source>
</evidence>
<dbReference type="PROSITE" id="PS50004">
    <property type="entry name" value="C2"/>
    <property type="match status" value="2"/>
</dbReference>
<feature type="compositionally biased region" description="Basic and acidic residues" evidence="11">
    <location>
        <begin position="634"/>
        <end position="649"/>
    </location>
</feature>